<dbReference type="Pfam" id="PF01399">
    <property type="entry name" value="PCI"/>
    <property type="match status" value="1"/>
</dbReference>
<keyword evidence="2" id="KW-0736">Signalosome</keyword>
<feature type="domain" description="PCI" evidence="3">
    <location>
        <begin position="1"/>
        <end position="141"/>
    </location>
</feature>
<dbReference type="VEuPathDB" id="FungiDB:MSYG_4057"/>
<evidence type="ECO:0000313" key="4">
    <source>
        <dbReference type="EMBL" id="SHO79707.1"/>
    </source>
</evidence>
<dbReference type="STRING" id="1230383.A0A1M8ABJ3"/>
<dbReference type="OMA" id="GTYKQFR"/>
<dbReference type="Proteomes" id="UP000186303">
    <property type="component" value="Chromosome 7"/>
</dbReference>
<dbReference type="PROSITE" id="PS50250">
    <property type="entry name" value="PCI"/>
    <property type="match status" value="1"/>
</dbReference>
<gene>
    <name evidence="4" type="ORF">MSYG_4057</name>
</gene>
<protein>
    <recommendedName>
        <fullName evidence="3">PCI domain-containing protein</fullName>
    </recommendedName>
</protein>
<keyword evidence="5" id="KW-1185">Reference proteome</keyword>
<accession>A0A1M8ABJ3</accession>
<evidence type="ECO:0000256" key="1">
    <source>
        <dbReference type="ARBA" id="ARBA00008482"/>
    </source>
</evidence>
<comment type="similarity">
    <text evidence="1">Belongs to the CSN7/EIF3M family. CSN7 subfamily.</text>
</comment>
<name>A0A1M8ABJ3_MALS4</name>
<sequence length="212" mass="23056">MNTLADVEARVQQATERPGTVSYVDLYLDPTIQTLKDVASAPLVRLLNLFAQGAWSDYAQAAEGVFPKLSDAQEAQLRRLTLVSLSHESRCLPYNQIASALGLSHDSLATEHIVLDTIDQGMLDGRLDGVGEVFYVSTTSARDVLPLPEGEAAMSSLYAALSTWKDDVAQALQSLDEEIQQLHETTAVSMSQHEARHQTLVDALQVARAHLG</sequence>
<dbReference type="OrthoDB" id="10265275at2759"/>
<reference evidence="5" key="1">
    <citation type="journal article" date="2017" name="Nucleic Acids Res.">
        <title>Proteogenomics produces comprehensive and highly accurate protein-coding gene annotation in a complete genome assembly of Malassezia sympodialis.</title>
        <authorList>
            <person name="Zhu Y."/>
            <person name="Engstroem P.G."/>
            <person name="Tellgren-Roth C."/>
            <person name="Baudo C.D."/>
            <person name="Kennell J.C."/>
            <person name="Sun S."/>
            <person name="Billmyre R.B."/>
            <person name="Schroeder M.S."/>
            <person name="Andersson A."/>
            <person name="Holm T."/>
            <person name="Sigurgeirsson B."/>
            <person name="Wu G."/>
            <person name="Sankaranarayanan S.R."/>
            <person name="Siddharthan R."/>
            <person name="Sanyal K."/>
            <person name="Lundeberg J."/>
            <person name="Nystedt B."/>
            <person name="Boekhout T."/>
            <person name="Dawson T.L. Jr."/>
            <person name="Heitman J."/>
            <person name="Scheynius A."/>
            <person name="Lehtioe J."/>
        </authorList>
    </citation>
    <scope>NUCLEOTIDE SEQUENCE [LARGE SCALE GENOMIC DNA]</scope>
    <source>
        <strain evidence="5">ATCC 42132</strain>
    </source>
</reference>
<dbReference type="InterPro" id="IPR045237">
    <property type="entry name" value="COPS7/eIF3m"/>
</dbReference>
<organism evidence="4 5">
    <name type="scientific">Malassezia sympodialis (strain ATCC 42132)</name>
    <name type="common">Atopic eczema-associated yeast</name>
    <dbReference type="NCBI Taxonomy" id="1230383"/>
    <lineage>
        <taxon>Eukaryota</taxon>
        <taxon>Fungi</taxon>
        <taxon>Dikarya</taxon>
        <taxon>Basidiomycota</taxon>
        <taxon>Ustilaginomycotina</taxon>
        <taxon>Malasseziomycetes</taxon>
        <taxon>Malasseziales</taxon>
        <taxon>Malasseziaceae</taxon>
        <taxon>Malassezia</taxon>
    </lineage>
</organism>
<dbReference type="SMART" id="SM00088">
    <property type="entry name" value="PINT"/>
    <property type="match status" value="1"/>
</dbReference>
<dbReference type="GO" id="GO:0008180">
    <property type="term" value="C:COP9 signalosome"/>
    <property type="evidence" value="ECO:0007669"/>
    <property type="project" value="UniProtKB-KW"/>
</dbReference>
<dbReference type="AlphaFoldDB" id="A0A1M8ABJ3"/>
<evidence type="ECO:0000259" key="3">
    <source>
        <dbReference type="PROSITE" id="PS50250"/>
    </source>
</evidence>
<proteinExistence type="inferred from homology"/>
<evidence type="ECO:0000313" key="5">
    <source>
        <dbReference type="Proteomes" id="UP000186303"/>
    </source>
</evidence>
<dbReference type="EMBL" id="LT671827">
    <property type="protein sequence ID" value="SHO79707.1"/>
    <property type="molecule type" value="Genomic_DNA"/>
</dbReference>
<dbReference type="PANTHER" id="PTHR15350:SF5">
    <property type="entry name" value="COP9 SIGNALOSOME COMPLEX SUBUNIT 7"/>
    <property type="match status" value="1"/>
</dbReference>
<dbReference type="InterPro" id="IPR000717">
    <property type="entry name" value="PCI_dom"/>
</dbReference>
<evidence type="ECO:0000256" key="2">
    <source>
        <dbReference type="ARBA" id="ARBA00022790"/>
    </source>
</evidence>
<dbReference type="PANTHER" id="PTHR15350">
    <property type="entry name" value="COP9 SIGNALOSOME COMPLEX SUBUNIT 7/DENDRITIC CELL PROTEIN GA17"/>
    <property type="match status" value="1"/>
</dbReference>